<dbReference type="PANTHER" id="PTHR43877">
    <property type="entry name" value="AMINOALKYLPHOSPHONATE N-ACETYLTRANSFERASE-RELATED-RELATED"/>
    <property type="match status" value="1"/>
</dbReference>
<evidence type="ECO:0000256" key="4">
    <source>
        <dbReference type="NCBIfam" id="TIGR03448"/>
    </source>
</evidence>
<comment type="caution">
    <text evidence="6">The sequence shown here is derived from an EMBL/GenBank/DDBJ whole genome shotgun (WGS) entry which is preliminary data.</text>
</comment>
<accession>A0ABN2JQV6</accession>
<gene>
    <name evidence="6" type="ORF">GCM10009710_15500</name>
</gene>
<dbReference type="Proteomes" id="UP001501057">
    <property type="component" value="Unassembled WGS sequence"/>
</dbReference>
<keyword evidence="7" id="KW-1185">Reference proteome</keyword>
<evidence type="ECO:0000313" key="6">
    <source>
        <dbReference type="EMBL" id="GAA1735975.1"/>
    </source>
</evidence>
<keyword evidence="3" id="KW-0012">Acyltransferase</keyword>
<dbReference type="InterPro" id="IPR016181">
    <property type="entry name" value="Acyl_CoA_acyltransferase"/>
</dbReference>
<keyword evidence="2" id="KW-0677">Repeat</keyword>
<evidence type="ECO:0000313" key="7">
    <source>
        <dbReference type="Proteomes" id="UP001501057"/>
    </source>
</evidence>
<dbReference type="CDD" id="cd04301">
    <property type="entry name" value="NAT_SF"/>
    <property type="match status" value="1"/>
</dbReference>
<reference evidence="6 7" key="1">
    <citation type="journal article" date="2019" name="Int. J. Syst. Evol. Microbiol.">
        <title>The Global Catalogue of Microorganisms (GCM) 10K type strain sequencing project: providing services to taxonomists for standard genome sequencing and annotation.</title>
        <authorList>
            <consortium name="The Broad Institute Genomics Platform"/>
            <consortium name="The Broad Institute Genome Sequencing Center for Infectious Disease"/>
            <person name="Wu L."/>
            <person name="Ma J."/>
        </authorList>
    </citation>
    <scope>NUCLEOTIDE SEQUENCE [LARGE SCALE GENOMIC DNA]</scope>
    <source>
        <strain evidence="6 7">JCM 13518</strain>
    </source>
</reference>
<keyword evidence="1" id="KW-0808">Transferase</keyword>
<dbReference type="EMBL" id="BAAAME010000003">
    <property type="protein sequence ID" value="GAA1735975.1"/>
    <property type="molecule type" value="Genomic_DNA"/>
</dbReference>
<evidence type="ECO:0000256" key="3">
    <source>
        <dbReference type="ARBA" id="ARBA00023315"/>
    </source>
</evidence>
<proteinExistence type="predicted"/>
<dbReference type="InterPro" id="IPR017813">
    <property type="entry name" value="Mycothiol_AcTrfase"/>
</dbReference>
<dbReference type="Pfam" id="PF00583">
    <property type="entry name" value="Acetyltransf_1"/>
    <property type="match status" value="1"/>
</dbReference>
<organism evidence="6 7">
    <name type="scientific">Aeromicrobium alkaliterrae</name>
    <dbReference type="NCBI Taxonomy" id="302168"/>
    <lineage>
        <taxon>Bacteria</taxon>
        <taxon>Bacillati</taxon>
        <taxon>Actinomycetota</taxon>
        <taxon>Actinomycetes</taxon>
        <taxon>Propionibacteriales</taxon>
        <taxon>Nocardioidaceae</taxon>
        <taxon>Aeromicrobium</taxon>
    </lineage>
</organism>
<dbReference type="NCBIfam" id="TIGR03448">
    <property type="entry name" value="mycothiol_MshD"/>
    <property type="match status" value="1"/>
</dbReference>
<dbReference type="InterPro" id="IPR000182">
    <property type="entry name" value="GNAT_dom"/>
</dbReference>
<evidence type="ECO:0000256" key="1">
    <source>
        <dbReference type="ARBA" id="ARBA00022679"/>
    </source>
</evidence>
<dbReference type="PROSITE" id="PS51186">
    <property type="entry name" value="GNAT"/>
    <property type="match status" value="1"/>
</dbReference>
<name>A0ABN2JQV6_9ACTN</name>
<dbReference type="Gene3D" id="3.40.630.30">
    <property type="match status" value="1"/>
</dbReference>
<dbReference type="SUPFAM" id="SSF55729">
    <property type="entry name" value="Acyl-CoA N-acyltransferases (Nat)"/>
    <property type="match status" value="1"/>
</dbReference>
<feature type="domain" description="N-acetyltransferase" evidence="5">
    <location>
        <begin position="93"/>
        <end position="230"/>
    </location>
</feature>
<evidence type="ECO:0000256" key="2">
    <source>
        <dbReference type="ARBA" id="ARBA00022737"/>
    </source>
</evidence>
<dbReference type="EC" id="2.3.1.189" evidence="4"/>
<evidence type="ECO:0000259" key="5">
    <source>
        <dbReference type="PROSITE" id="PS51186"/>
    </source>
</evidence>
<protein>
    <recommendedName>
        <fullName evidence="4">Mycothiol synthase</fullName>
        <ecNumber evidence="4">2.3.1.189</ecNumber>
    </recommendedName>
</protein>
<dbReference type="InterPro" id="IPR050832">
    <property type="entry name" value="Bact_Acetyltransf"/>
</dbReference>
<sequence>MRVEAGAELVAAAIAIGDAPVELVVDPRFRRGGLGHRVAASVVKDGDSRFWAHGDLPPAQKLARRLGLRAERTLLVLRREGAPPVDLRVPEGVTIRTFTEADAEAVVAVNARAFASHPEQGAMDLADFRRRAASPWFDPAGLFVAERDGEVVGFHWTKVEDGIGEVYVVGVDPAAHGGGLGTALTARGLAHLDQQVSVVDLYVEADNEAALVVYRRLGFTEHARDTLYAP</sequence>